<evidence type="ECO:0000256" key="1">
    <source>
        <dbReference type="SAM" id="MobiDB-lite"/>
    </source>
</evidence>
<gene>
    <name evidence="2" type="ORF">OS493_031901</name>
</gene>
<name>A0A9W9ZY86_9CNID</name>
<evidence type="ECO:0000313" key="2">
    <source>
        <dbReference type="EMBL" id="KAJ7389374.1"/>
    </source>
</evidence>
<organism evidence="2 3">
    <name type="scientific">Desmophyllum pertusum</name>
    <dbReference type="NCBI Taxonomy" id="174260"/>
    <lineage>
        <taxon>Eukaryota</taxon>
        <taxon>Metazoa</taxon>
        <taxon>Cnidaria</taxon>
        <taxon>Anthozoa</taxon>
        <taxon>Hexacorallia</taxon>
        <taxon>Scleractinia</taxon>
        <taxon>Caryophylliina</taxon>
        <taxon>Caryophylliidae</taxon>
        <taxon>Desmophyllum</taxon>
    </lineage>
</organism>
<dbReference type="Proteomes" id="UP001163046">
    <property type="component" value="Unassembled WGS sequence"/>
</dbReference>
<dbReference type="EMBL" id="MU825434">
    <property type="protein sequence ID" value="KAJ7389374.1"/>
    <property type="molecule type" value="Genomic_DNA"/>
</dbReference>
<feature type="region of interest" description="Disordered" evidence="1">
    <location>
        <begin position="1"/>
        <end position="47"/>
    </location>
</feature>
<accession>A0A9W9ZY86</accession>
<comment type="caution">
    <text evidence="2">The sequence shown here is derived from an EMBL/GenBank/DDBJ whole genome shotgun (WGS) entry which is preliminary data.</text>
</comment>
<protein>
    <submittedName>
        <fullName evidence="2">Uncharacterized protein</fullName>
    </submittedName>
</protein>
<reference evidence="2" key="1">
    <citation type="submission" date="2023-01" db="EMBL/GenBank/DDBJ databases">
        <title>Genome assembly of the deep-sea coral Lophelia pertusa.</title>
        <authorList>
            <person name="Herrera S."/>
            <person name="Cordes E."/>
        </authorList>
    </citation>
    <scope>NUCLEOTIDE SEQUENCE</scope>
    <source>
        <strain evidence="2">USNM1676648</strain>
        <tissue evidence="2">Polyp</tissue>
    </source>
</reference>
<evidence type="ECO:0000313" key="3">
    <source>
        <dbReference type="Proteomes" id="UP001163046"/>
    </source>
</evidence>
<dbReference type="AlphaFoldDB" id="A0A9W9ZY86"/>
<sequence length="309" mass="35173">MDKEEDAASGKKKIRTTSKFNMIQDLPDGNDSELDRNQQEDDAVRGESSNAITCINNIEIINANNVVIGDHTVVRRSGERMNTRRIAEVFQAMVETGDRESVDEETQISSRPVVTNNIIVRDSDFVAIGDNIEIYPQNSDEMFTSDFQTVSLEEALNFDQHRRTDQLPLRSELSQLPTPGLDRRVRTVFKIMSEIVDQLYPLRDCGKRQEFENALNRLHQKYDSHPEIKCFLLMEESVTLTYEKNFKAAKKKAKESLNNVRAIKIDGALQDVLTALANIALASIYRRLTKKELGNTEQCLQNAMESGER</sequence>
<proteinExistence type="predicted"/>
<feature type="compositionally biased region" description="Basic and acidic residues" evidence="1">
    <location>
        <begin position="33"/>
        <end position="45"/>
    </location>
</feature>
<keyword evidence="3" id="KW-1185">Reference proteome</keyword>